<dbReference type="EMBL" id="KL584749">
    <property type="protein sequence ID" value="KER00835.1"/>
    <property type="molecule type" value="Genomic_DNA"/>
</dbReference>
<dbReference type="HOGENOM" id="CLU_933783_0_0_1"/>
<sequence>MQPSERRNWGNLQKKNGLDDAVMTLIRARVTESNPDTAELPETYRQRAYERLVDSIFVDLDAAMTSTQHIWSQSCLMHLVRSSSLGYQRKLERHQQRKSGGVDDEAEDDDNDREDDEGDMEDQDTVDEVIRRPRKRSSPYVDTNYSKNVQHPVSTSARRPLGLSSRNRPASTPQVPVAPSVSKFSAIQLQQYTIRLRRPSGLDTSTHKSIPLWNCVRLTSNEGTKQSSFIDIGELSFDRLKRLAKAFDGEAIVYEDIQPDGRVLSKIEDDDELQAAMHVLIMALKGDDFFLPLGVMRF</sequence>
<dbReference type="Proteomes" id="UP000030641">
    <property type="component" value="Unassembled WGS sequence"/>
</dbReference>
<dbReference type="AlphaFoldDB" id="A0A074YXG1"/>
<gene>
    <name evidence="2" type="ORF">AUEXF2481DRAFT_725</name>
</gene>
<organism evidence="2 3">
    <name type="scientific">Aureobasidium subglaciale (strain EXF-2481)</name>
    <name type="common">Aureobasidium pullulans var. subglaciale</name>
    <dbReference type="NCBI Taxonomy" id="1043005"/>
    <lineage>
        <taxon>Eukaryota</taxon>
        <taxon>Fungi</taxon>
        <taxon>Dikarya</taxon>
        <taxon>Ascomycota</taxon>
        <taxon>Pezizomycotina</taxon>
        <taxon>Dothideomycetes</taxon>
        <taxon>Dothideomycetidae</taxon>
        <taxon>Dothideales</taxon>
        <taxon>Saccotheciaceae</taxon>
        <taxon>Aureobasidium</taxon>
    </lineage>
</organism>
<evidence type="ECO:0000256" key="1">
    <source>
        <dbReference type="SAM" id="MobiDB-lite"/>
    </source>
</evidence>
<evidence type="ECO:0000313" key="2">
    <source>
        <dbReference type="EMBL" id="KER00835.1"/>
    </source>
</evidence>
<feature type="compositionally biased region" description="Polar residues" evidence="1">
    <location>
        <begin position="140"/>
        <end position="157"/>
    </location>
</feature>
<dbReference type="InParanoid" id="A0A074YXG1"/>
<feature type="compositionally biased region" description="Polar residues" evidence="1">
    <location>
        <begin position="164"/>
        <end position="174"/>
    </location>
</feature>
<feature type="region of interest" description="Disordered" evidence="1">
    <location>
        <begin position="90"/>
        <end position="177"/>
    </location>
</feature>
<feature type="compositionally biased region" description="Acidic residues" evidence="1">
    <location>
        <begin position="102"/>
        <end position="127"/>
    </location>
</feature>
<proteinExistence type="predicted"/>
<dbReference type="GeneID" id="25371135"/>
<dbReference type="RefSeq" id="XP_013349240.1">
    <property type="nucleotide sequence ID" value="XM_013493786.1"/>
</dbReference>
<accession>A0A074YXG1</accession>
<name>A0A074YXG1_AURSE</name>
<reference evidence="2 3" key="1">
    <citation type="journal article" date="2014" name="BMC Genomics">
        <title>Genome sequencing of four Aureobasidium pullulans varieties: biotechnological potential, stress tolerance, and description of new species.</title>
        <authorList>
            <person name="Gostin Ar C."/>
            <person name="Ohm R.A."/>
            <person name="Kogej T."/>
            <person name="Sonjak S."/>
            <person name="Turk M."/>
            <person name="Zajc J."/>
            <person name="Zalar P."/>
            <person name="Grube M."/>
            <person name="Sun H."/>
            <person name="Han J."/>
            <person name="Sharma A."/>
            <person name="Chiniquy J."/>
            <person name="Ngan C.Y."/>
            <person name="Lipzen A."/>
            <person name="Barry K."/>
            <person name="Grigoriev I.V."/>
            <person name="Gunde-Cimerman N."/>
        </authorList>
    </citation>
    <scope>NUCLEOTIDE SEQUENCE [LARGE SCALE GENOMIC DNA]</scope>
    <source>
        <strain evidence="2 3">EXF-2481</strain>
    </source>
</reference>
<protein>
    <submittedName>
        <fullName evidence="2">Uncharacterized protein</fullName>
    </submittedName>
</protein>
<evidence type="ECO:0000313" key="3">
    <source>
        <dbReference type="Proteomes" id="UP000030641"/>
    </source>
</evidence>
<keyword evidence="3" id="KW-1185">Reference proteome</keyword>
<dbReference type="OrthoDB" id="3900213at2759"/>